<evidence type="ECO:0000313" key="2">
    <source>
        <dbReference type="Proteomes" id="UP000636709"/>
    </source>
</evidence>
<gene>
    <name evidence="1" type="ORF">HU200_005865</name>
</gene>
<sequence>MRTKVRIYARTIDEAAGNIISALKKDTNESRSVSSRNNVFYFDGWDGLGASAVIRAIAERLTPTSPAGKRALAEQEFDQLIHIDCSMWESRRALQRAVAEQLQLPDHVMELFDRQDEEDDFKRVPLGSRAELPQVLRVMYQHKQKLNQRFLVIFHNGSDEEIDLASCCGFPLSGYSTNKVLWTFQGRFQLKPRGNVDRALASTGTTDGFISAFPRDKDKEDPQILWSYLVQQEASEVAAVYKINTRPRGTIDQPTQVSKCFLYMLELCCRGHQSIDYDFYTHGANYWVCDGIIHQLQQGDGDIGLDDENDESWRVAEALLREMQLDEEYHQFLPPSHLAKFVESKPYWTSPICGFTHILDGAIPNGDMLQFQHC</sequence>
<dbReference type="AlphaFoldDB" id="A0A835FT67"/>
<evidence type="ECO:0000313" key="1">
    <source>
        <dbReference type="EMBL" id="KAF8772327.1"/>
    </source>
</evidence>
<protein>
    <submittedName>
        <fullName evidence="1">Uncharacterized protein</fullName>
    </submittedName>
</protein>
<dbReference type="EMBL" id="JACEFO010000413">
    <property type="protein sequence ID" value="KAF8772327.1"/>
    <property type="molecule type" value="Genomic_DNA"/>
</dbReference>
<keyword evidence="2" id="KW-1185">Reference proteome</keyword>
<reference evidence="1" key="1">
    <citation type="submission" date="2020-07" db="EMBL/GenBank/DDBJ databases">
        <title>Genome sequence and genetic diversity analysis of an under-domesticated orphan crop, white fonio (Digitaria exilis).</title>
        <authorList>
            <person name="Bennetzen J.L."/>
            <person name="Chen S."/>
            <person name="Ma X."/>
            <person name="Wang X."/>
            <person name="Yssel A.E.J."/>
            <person name="Chaluvadi S.R."/>
            <person name="Johnson M."/>
            <person name="Gangashetty P."/>
            <person name="Hamidou F."/>
            <person name="Sanogo M.D."/>
            <person name="Zwaenepoel A."/>
            <person name="Wallace J."/>
            <person name="Van De Peer Y."/>
            <person name="Van Deynze A."/>
        </authorList>
    </citation>
    <scope>NUCLEOTIDE SEQUENCE</scope>
    <source>
        <tissue evidence="1">Leaves</tissue>
    </source>
</reference>
<comment type="caution">
    <text evidence="1">The sequence shown here is derived from an EMBL/GenBank/DDBJ whole genome shotgun (WGS) entry which is preliminary data.</text>
</comment>
<organism evidence="1 2">
    <name type="scientific">Digitaria exilis</name>
    <dbReference type="NCBI Taxonomy" id="1010633"/>
    <lineage>
        <taxon>Eukaryota</taxon>
        <taxon>Viridiplantae</taxon>
        <taxon>Streptophyta</taxon>
        <taxon>Embryophyta</taxon>
        <taxon>Tracheophyta</taxon>
        <taxon>Spermatophyta</taxon>
        <taxon>Magnoliopsida</taxon>
        <taxon>Liliopsida</taxon>
        <taxon>Poales</taxon>
        <taxon>Poaceae</taxon>
        <taxon>PACMAD clade</taxon>
        <taxon>Panicoideae</taxon>
        <taxon>Panicodae</taxon>
        <taxon>Paniceae</taxon>
        <taxon>Anthephorinae</taxon>
        <taxon>Digitaria</taxon>
    </lineage>
</organism>
<dbReference type="Proteomes" id="UP000636709">
    <property type="component" value="Unassembled WGS sequence"/>
</dbReference>
<proteinExistence type="predicted"/>
<name>A0A835FT67_9POAL</name>
<dbReference type="OrthoDB" id="690452at2759"/>
<accession>A0A835FT67</accession>